<dbReference type="Gene3D" id="3.40.50.300">
    <property type="entry name" value="P-loop containing nucleotide triphosphate hydrolases"/>
    <property type="match status" value="1"/>
</dbReference>
<dbReference type="EMBL" id="JBAMIC010003991">
    <property type="protein sequence ID" value="KAK7088845.1"/>
    <property type="molecule type" value="Genomic_DNA"/>
</dbReference>
<evidence type="ECO:0000256" key="1">
    <source>
        <dbReference type="SAM" id="MobiDB-lite"/>
    </source>
</evidence>
<dbReference type="Proteomes" id="UP001374579">
    <property type="component" value="Unassembled WGS sequence"/>
</dbReference>
<organism evidence="2 3">
    <name type="scientific">Littorina saxatilis</name>
    <dbReference type="NCBI Taxonomy" id="31220"/>
    <lineage>
        <taxon>Eukaryota</taxon>
        <taxon>Metazoa</taxon>
        <taxon>Spiralia</taxon>
        <taxon>Lophotrochozoa</taxon>
        <taxon>Mollusca</taxon>
        <taxon>Gastropoda</taxon>
        <taxon>Caenogastropoda</taxon>
        <taxon>Littorinimorpha</taxon>
        <taxon>Littorinoidea</taxon>
        <taxon>Littorinidae</taxon>
        <taxon>Littorina</taxon>
    </lineage>
</organism>
<proteinExistence type="predicted"/>
<name>A0AAN9AKY2_9CAEN</name>
<comment type="caution">
    <text evidence="2">The sequence shown here is derived from an EMBL/GenBank/DDBJ whole genome shotgun (WGS) entry which is preliminary data.</text>
</comment>
<accession>A0AAN9AKY2</accession>
<dbReference type="InterPro" id="IPR027417">
    <property type="entry name" value="P-loop_NTPase"/>
</dbReference>
<feature type="compositionally biased region" description="Polar residues" evidence="1">
    <location>
        <begin position="40"/>
        <end position="53"/>
    </location>
</feature>
<gene>
    <name evidence="2" type="ORF">V1264_025070</name>
</gene>
<protein>
    <submittedName>
        <fullName evidence="2">Uncharacterized protein</fullName>
    </submittedName>
</protein>
<dbReference type="AlphaFoldDB" id="A0AAN9AKY2"/>
<keyword evidence="3" id="KW-1185">Reference proteome</keyword>
<dbReference type="SUPFAM" id="SSF52540">
    <property type="entry name" value="P-loop containing nucleoside triphosphate hydrolases"/>
    <property type="match status" value="1"/>
</dbReference>
<feature type="compositionally biased region" description="Basic residues" evidence="1">
    <location>
        <begin position="1"/>
        <end position="10"/>
    </location>
</feature>
<reference evidence="2 3" key="1">
    <citation type="submission" date="2024-02" db="EMBL/GenBank/DDBJ databases">
        <title>Chromosome-scale genome assembly of the rough periwinkle Littorina saxatilis.</title>
        <authorList>
            <person name="De Jode A."/>
            <person name="Faria R."/>
            <person name="Formenti G."/>
            <person name="Sims Y."/>
            <person name="Smith T.P."/>
            <person name="Tracey A."/>
            <person name="Wood J.M.D."/>
            <person name="Zagrodzka Z.B."/>
            <person name="Johannesson K."/>
            <person name="Butlin R.K."/>
            <person name="Leder E.H."/>
        </authorList>
    </citation>
    <scope>NUCLEOTIDE SEQUENCE [LARGE SCALE GENOMIC DNA]</scope>
    <source>
        <strain evidence="2">Snail1</strain>
        <tissue evidence="2">Muscle</tissue>
    </source>
</reference>
<feature type="region of interest" description="Disordered" evidence="1">
    <location>
        <begin position="1"/>
        <end position="55"/>
    </location>
</feature>
<evidence type="ECO:0000313" key="2">
    <source>
        <dbReference type="EMBL" id="KAK7088845.1"/>
    </source>
</evidence>
<sequence length="740" mass="82126">MPKKRKRKRTHGGDRQASETEDSDTSLSSSQEQHARTTRDPTQAGPSNPQGSGQDHDLLRNVIQALKKQVTDWYPLLKDRTYFLPPVFMARIQRSQKMIGRKSVLVNEPPEKLAKKAFVLEKDVREDKAHIKVLSCLEKLPQNEVMFVISKLQFYDYLGDPQYKHVAFRRANDAQSPYRDDGDFDILIIHKKYGIMAAEIKAVGDNAEELGESPGKRDNNLVKRIDKAITQMQRCKDVLEYLVSNGNETPRILTTLMLPNISDSDLQRVLAGKIETREMLCEILGVNTNQNPIDLCLTADDLKNPTNWWQRLEASSGEDPAMSDSVYLDLVSRFGGPATIVTVPAVNIVSNKHSRSKTIKIPLHTRGNGVAECAKRVAPPLSEIVLNRRQVDILENRKEKMVYLTGPPGTGKTLVVIIKALDWLSEGKAVQVVSSVPEGEAAAHMVFHEVSESAGSEAEEKIKLHHFDLRGEEHVNSAAEVLVKEAENGELYIIADEMGRNFGTVCALMKHRVQELNVWAASIYHKCIPSDMTKEALTEALRTTPRITGEVSSSGHMSHQDDVYKYKANPISPPPCEGPLTISIIHDKDEGHSGKATYDCYECGEKVASTLRELHVEESGVTLNYRKVFVLTAGHALHEGNGDSSDGASGTSASGFLQGLTRTGIPARVLTEGATKEEKKEVATMTGPDQVVVAECRMVSGLERPVVVWVQGDLTSKDEHDGRLHAISRCTSQLIWVRRR</sequence>
<evidence type="ECO:0000313" key="3">
    <source>
        <dbReference type="Proteomes" id="UP001374579"/>
    </source>
</evidence>